<protein>
    <submittedName>
        <fullName evidence="1">Uncharacterized protein</fullName>
    </submittedName>
</protein>
<organism evidence="1 2">
    <name type="scientific">Mycena albidolilacea</name>
    <dbReference type="NCBI Taxonomy" id="1033008"/>
    <lineage>
        <taxon>Eukaryota</taxon>
        <taxon>Fungi</taxon>
        <taxon>Dikarya</taxon>
        <taxon>Basidiomycota</taxon>
        <taxon>Agaricomycotina</taxon>
        <taxon>Agaricomycetes</taxon>
        <taxon>Agaricomycetidae</taxon>
        <taxon>Agaricales</taxon>
        <taxon>Marasmiineae</taxon>
        <taxon>Mycenaceae</taxon>
        <taxon>Mycena</taxon>
    </lineage>
</organism>
<dbReference type="Proteomes" id="UP001218218">
    <property type="component" value="Unassembled WGS sequence"/>
</dbReference>
<keyword evidence="2" id="KW-1185">Reference proteome</keyword>
<dbReference type="EMBL" id="JARIHO010000005">
    <property type="protein sequence ID" value="KAJ7360856.1"/>
    <property type="molecule type" value="Genomic_DNA"/>
</dbReference>
<comment type="caution">
    <text evidence="1">The sequence shown here is derived from an EMBL/GenBank/DDBJ whole genome shotgun (WGS) entry which is preliminary data.</text>
</comment>
<evidence type="ECO:0000313" key="2">
    <source>
        <dbReference type="Proteomes" id="UP001218218"/>
    </source>
</evidence>
<dbReference type="AlphaFoldDB" id="A0AAD7AJH1"/>
<gene>
    <name evidence="1" type="ORF">DFH08DRAFT_1031222</name>
</gene>
<name>A0AAD7AJH1_9AGAR</name>
<accession>A0AAD7AJH1</accession>
<proteinExistence type="predicted"/>
<dbReference type="InterPro" id="IPR032675">
    <property type="entry name" value="LRR_dom_sf"/>
</dbReference>
<dbReference type="Gene3D" id="3.80.10.10">
    <property type="entry name" value="Ribonuclease Inhibitor"/>
    <property type="match status" value="1"/>
</dbReference>
<dbReference type="SUPFAM" id="SSF52047">
    <property type="entry name" value="RNI-like"/>
    <property type="match status" value="1"/>
</dbReference>
<reference evidence="1" key="1">
    <citation type="submission" date="2023-03" db="EMBL/GenBank/DDBJ databases">
        <title>Massive genome expansion in bonnet fungi (Mycena s.s.) driven by repeated elements and novel gene families across ecological guilds.</title>
        <authorList>
            <consortium name="Lawrence Berkeley National Laboratory"/>
            <person name="Harder C.B."/>
            <person name="Miyauchi S."/>
            <person name="Viragh M."/>
            <person name="Kuo A."/>
            <person name="Thoen E."/>
            <person name="Andreopoulos B."/>
            <person name="Lu D."/>
            <person name="Skrede I."/>
            <person name="Drula E."/>
            <person name="Henrissat B."/>
            <person name="Morin E."/>
            <person name="Kohler A."/>
            <person name="Barry K."/>
            <person name="LaButti K."/>
            <person name="Morin E."/>
            <person name="Salamov A."/>
            <person name="Lipzen A."/>
            <person name="Mereny Z."/>
            <person name="Hegedus B."/>
            <person name="Baldrian P."/>
            <person name="Stursova M."/>
            <person name="Weitz H."/>
            <person name="Taylor A."/>
            <person name="Grigoriev I.V."/>
            <person name="Nagy L.G."/>
            <person name="Martin F."/>
            <person name="Kauserud H."/>
        </authorList>
    </citation>
    <scope>NUCLEOTIDE SEQUENCE</scope>
    <source>
        <strain evidence="1">CBHHK002</strain>
    </source>
</reference>
<sequence>MIVVSPNWDAWVDVRCHRLITFFRILSASTGAKAPKPRKLQLIGTNDVDDTAFAIRGCQLYAPKSPPLLDFIYHLRTSNDVPLDSQTPFVRDIISDGQNQIQALNSQISYLEAAVPQLTQRRDGIAEDVRQHRTILSPRIDLPGILAICADSGDTLIRSSNVPLSICWSAFKDGDTTDPRSRDLILTHCTRWGELLLDMLYNDAQLDRLYAAKGRLVALETLDVFRGGFGESDLDLGDIFSTAPSLRKVFLTDWLLNSLLQRPHFHERKSFTTVGILEATPNLLSCAIGFPRESNFNQAGIPIVLRRLCIEMAGFLHRLDPPLLQELFCCHSRSFDGRAEILPFVQKSSCSLKTLVLTNCSIDADLLTVLRGLPSLTHLLLEDSQASQQTYSPGQITLFDAMADDLCPNLTFLMYGFGSQFDEHHFFAMAQTRFRLDPPRPRSIQLRLFGDDAWRRV</sequence>
<evidence type="ECO:0000313" key="1">
    <source>
        <dbReference type="EMBL" id="KAJ7360856.1"/>
    </source>
</evidence>